<dbReference type="InterPro" id="IPR029058">
    <property type="entry name" value="AB_hydrolase_fold"/>
</dbReference>
<dbReference type="SUPFAM" id="SSF53474">
    <property type="entry name" value="alpha/beta-Hydrolases"/>
    <property type="match status" value="1"/>
</dbReference>
<evidence type="ECO:0000256" key="1">
    <source>
        <dbReference type="ARBA" id="ARBA00022670"/>
    </source>
</evidence>
<organism evidence="6 7">
    <name type="scientific">Chondromyces crocatus</name>
    <dbReference type="NCBI Taxonomy" id="52"/>
    <lineage>
        <taxon>Bacteria</taxon>
        <taxon>Pseudomonadati</taxon>
        <taxon>Myxococcota</taxon>
        <taxon>Polyangia</taxon>
        <taxon>Polyangiales</taxon>
        <taxon>Polyangiaceae</taxon>
        <taxon>Chondromyces</taxon>
    </lineage>
</organism>
<dbReference type="GO" id="GO:0004177">
    <property type="term" value="F:aminopeptidase activity"/>
    <property type="evidence" value="ECO:0007669"/>
    <property type="project" value="UniProtKB-KW"/>
</dbReference>
<feature type="signal peptide" evidence="5">
    <location>
        <begin position="1"/>
        <end position="22"/>
    </location>
</feature>
<accession>A0A0K1EK66</accession>
<evidence type="ECO:0000313" key="6">
    <source>
        <dbReference type="EMBL" id="AKT41256.1"/>
    </source>
</evidence>
<protein>
    <submittedName>
        <fullName evidence="6">Tripeptidyl aminopeptidase</fullName>
    </submittedName>
</protein>
<dbReference type="KEGG" id="ccro:CMC5_054230"/>
<keyword evidence="2 5" id="KW-0732">Signal</keyword>
<gene>
    <name evidence="6" type="ORF">CMC5_054230</name>
</gene>
<feature type="chain" id="PRO_5005459590" evidence="5">
    <location>
        <begin position="23"/>
        <end position="493"/>
    </location>
</feature>
<dbReference type="GO" id="GO:0006508">
    <property type="term" value="P:proteolysis"/>
    <property type="evidence" value="ECO:0007669"/>
    <property type="project" value="UniProtKB-KW"/>
</dbReference>
<dbReference type="GO" id="GO:0008239">
    <property type="term" value="F:dipeptidyl-peptidase activity"/>
    <property type="evidence" value="ECO:0007669"/>
    <property type="project" value="TreeGrafter"/>
</dbReference>
<dbReference type="PANTHER" id="PTHR11010:SF38">
    <property type="entry name" value="LYSOSOMAL PRO-X CARBOXYPEPTIDASE"/>
    <property type="match status" value="1"/>
</dbReference>
<feature type="compositionally biased region" description="Gly residues" evidence="4">
    <location>
        <begin position="31"/>
        <end position="59"/>
    </location>
</feature>
<keyword evidence="3" id="KW-0378">Hydrolase</keyword>
<proteinExistence type="predicted"/>
<evidence type="ECO:0000256" key="3">
    <source>
        <dbReference type="ARBA" id="ARBA00022801"/>
    </source>
</evidence>
<dbReference type="PROSITE" id="PS51257">
    <property type="entry name" value="PROKAR_LIPOPROTEIN"/>
    <property type="match status" value="1"/>
</dbReference>
<dbReference type="EMBL" id="CP012159">
    <property type="protein sequence ID" value="AKT41256.1"/>
    <property type="molecule type" value="Genomic_DNA"/>
</dbReference>
<keyword evidence="1" id="KW-0645">Protease</keyword>
<dbReference type="OrthoDB" id="3979391at2"/>
<dbReference type="RefSeq" id="WP_082362825.1">
    <property type="nucleotide sequence ID" value="NZ_CP012159.1"/>
</dbReference>
<dbReference type="Pfam" id="PF05576">
    <property type="entry name" value="Peptidase_S37"/>
    <property type="match status" value="1"/>
</dbReference>
<dbReference type="PATRIC" id="fig|52.7.peg.6002"/>
<evidence type="ECO:0000256" key="5">
    <source>
        <dbReference type="SAM" id="SignalP"/>
    </source>
</evidence>
<dbReference type="Proteomes" id="UP000067626">
    <property type="component" value="Chromosome"/>
</dbReference>
<name>A0A0K1EK66_CHOCO</name>
<feature type="region of interest" description="Disordered" evidence="4">
    <location>
        <begin position="30"/>
        <end position="62"/>
    </location>
</feature>
<dbReference type="AlphaFoldDB" id="A0A0K1EK66"/>
<evidence type="ECO:0000256" key="2">
    <source>
        <dbReference type="ARBA" id="ARBA00022729"/>
    </source>
</evidence>
<sequence length="493" mass="52578">MRSSLSCCLAALLSLCALVACGDDADPAPGGPGGGGEGPGGGTGAAGGTAGAGGVGGSGPEEEADILDQLRGIEGMSVEEQSSTIDGYRYFVMTFEQPADHADPAGVRFQQRLVLHHRDASAPFVLGTSGYGISTTQQRATELSALLGANQVRVEHRFFGPSRPEPADWSWLTIEQSSADLHRIVEVLRPLYEGPWISTGESKGGMTAVYHRRFYPDDVQATVAYVAPQSYGISDPRYPAFLAERGDPACRQALLDFQREILLRRPAMLALASEQATAQGLTYGVVGMEQALESAALEFIFTFWQTYGNAACAFIPTAAASDTDVWDFLGIVAGPSFWSDNVMSFYEPYYWQAAVQLGYPAHAEANVADLLVYPGFDVAASYVAPGKTPVFDPDAMLDIADWLATEGERMLFIYGEDDAYTAAAFDLGGAQDSYLLVEPGGTHGATLSTLTPSDRQVAFAALEAWTGVAPSPPSQSLMAPRASRWIHGDRWLP</sequence>
<dbReference type="InterPro" id="IPR008761">
    <property type="entry name" value="Peptidase_S37"/>
</dbReference>
<dbReference type="STRING" id="52.CMC5_054230"/>
<evidence type="ECO:0000313" key="7">
    <source>
        <dbReference type="Proteomes" id="UP000067626"/>
    </source>
</evidence>
<keyword evidence="7" id="KW-1185">Reference proteome</keyword>
<keyword evidence="6" id="KW-0031">Aminopeptidase</keyword>
<evidence type="ECO:0000256" key="4">
    <source>
        <dbReference type="SAM" id="MobiDB-lite"/>
    </source>
</evidence>
<dbReference type="PANTHER" id="PTHR11010">
    <property type="entry name" value="PROTEASE S28 PRO-X CARBOXYPEPTIDASE-RELATED"/>
    <property type="match status" value="1"/>
</dbReference>
<reference evidence="6 7" key="1">
    <citation type="submission" date="2015-07" db="EMBL/GenBank/DDBJ databases">
        <title>Genome analysis of myxobacterium Chondromyces crocatus Cm c5 reveals a high potential for natural compound synthesis and the genetic basis for the loss of fruiting body formation.</title>
        <authorList>
            <person name="Zaburannyi N."/>
            <person name="Bunk B."/>
            <person name="Maier J."/>
            <person name="Overmann J."/>
            <person name="Mueller R."/>
        </authorList>
    </citation>
    <scope>NUCLEOTIDE SEQUENCE [LARGE SCALE GENOMIC DNA]</scope>
    <source>
        <strain evidence="6 7">Cm c5</strain>
    </source>
</reference>
<dbReference type="Gene3D" id="3.40.50.1820">
    <property type="entry name" value="alpha/beta hydrolase"/>
    <property type="match status" value="1"/>
</dbReference>
<dbReference type="ESTHER" id="choco-a0a0k1ek66">
    <property type="family name" value="Peptidase_S37"/>
</dbReference>